<evidence type="ECO:0000256" key="1">
    <source>
        <dbReference type="SAM" id="SignalP"/>
    </source>
</evidence>
<gene>
    <name evidence="2" type="ORF">DFR27_2063</name>
</gene>
<protein>
    <recommendedName>
        <fullName evidence="4">Lipoprotein</fullName>
    </recommendedName>
</protein>
<evidence type="ECO:0008006" key="4">
    <source>
        <dbReference type="Google" id="ProtNLM"/>
    </source>
</evidence>
<evidence type="ECO:0000313" key="3">
    <source>
        <dbReference type="Proteomes" id="UP000267187"/>
    </source>
</evidence>
<dbReference type="AlphaFoldDB" id="A0A3M0A8I5"/>
<evidence type="ECO:0000313" key="2">
    <source>
        <dbReference type="EMBL" id="RMA78725.1"/>
    </source>
</evidence>
<keyword evidence="1" id="KW-0732">Signal</keyword>
<dbReference type="PROSITE" id="PS51257">
    <property type="entry name" value="PROKAR_LIPOPROTEIN"/>
    <property type="match status" value="1"/>
</dbReference>
<feature type="chain" id="PRO_5017963165" description="Lipoprotein" evidence="1">
    <location>
        <begin position="26"/>
        <end position="116"/>
    </location>
</feature>
<reference evidence="2 3" key="1">
    <citation type="submission" date="2018-10" db="EMBL/GenBank/DDBJ databases">
        <title>Genomic Encyclopedia of Type Strains, Phase IV (KMG-IV): sequencing the most valuable type-strain genomes for metagenomic binning, comparative biology and taxonomic classification.</title>
        <authorList>
            <person name="Goeker M."/>
        </authorList>
    </citation>
    <scope>NUCLEOTIDE SEQUENCE [LARGE SCALE GENOMIC DNA]</scope>
    <source>
        <strain evidence="2 3">DSM 25080</strain>
    </source>
</reference>
<organism evidence="2 3">
    <name type="scientific">Umboniibacter marinipuniceus</name>
    <dbReference type="NCBI Taxonomy" id="569599"/>
    <lineage>
        <taxon>Bacteria</taxon>
        <taxon>Pseudomonadati</taxon>
        <taxon>Pseudomonadota</taxon>
        <taxon>Gammaproteobacteria</taxon>
        <taxon>Cellvibrionales</taxon>
        <taxon>Cellvibrionaceae</taxon>
        <taxon>Umboniibacter</taxon>
    </lineage>
</organism>
<sequence length="116" mass="12295">MKRFSVILTLVCGVSMGCSMTPQYAVQQLDASTFSVTSPFTSMPTELERFTENANLVANNYCLTQQSAMSVTDTVTQTTTSSSGSHASCGASACPSGMSSYELARVRVEFSCSESA</sequence>
<dbReference type="EMBL" id="REFJ01000005">
    <property type="protein sequence ID" value="RMA78725.1"/>
    <property type="molecule type" value="Genomic_DNA"/>
</dbReference>
<dbReference type="RefSeq" id="WP_147434536.1">
    <property type="nucleotide sequence ID" value="NZ_REFJ01000005.1"/>
</dbReference>
<feature type="signal peptide" evidence="1">
    <location>
        <begin position="1"/>
        <end position="25"/>
    </location>
</feature>
<proteinExistence type="predicted"/>
<name>A0A3M0A8I5_9GAMM</name>
<dbReference type="Proteomes" id="UP000267187">
    <property type="component" value="Unassembled WGS sequence"/>
</dbReference>
<comment type="caution">
    <text evidence="2">The sequence shown here is derived from an EMBL/GenBank/DDBJ whole genome shotgun (WGS) entry which is preliminary data.</text>
</comment>
<accession>A0A3M0A8I5</accession>
<keyword evidence="3" id="KW-1185">Reference proteome</keyword>